<keyword evidence="3" id="KW-1185">Reference proteome</keyword>
<evidence type="ECO:0008006" key="4">
    <source>
        <dbReference type="Google" id="ProtNLM"/>
    </source>
</evidence>
<name>A0A1Y2HM28_9FUNG</name>
<evidence type="ECO:0000313" key="3">
    <source>
        <dbReference type="Proteomes" id="UP000193411"/>
    </source>
</evidence>
<keyword evidence="1" id="KW-0732">Signal</keyword>
<dbReference type="AlphaFoldDB" id="A0A1Y2HM28"/>
<evidence type="ECO:0000313" key="2">
    <source>
        <dbReference type="EMBL" id="ORZ35635.1"/>
    </source>
</evidence>
<feature type="signal peptide" evidence="1">
    <location>
        <begin position="1"/>
        <end position="27"/>
    </location>
</feature>
<sequence length="76" mass="8591">MQGNSLDPARLLLLLLLLLIRRRFSTATLAHARSVHHIVDFAGRNRDWEQELLFGACQACEPARFDNAHGNVPLEN</sequence>
<comment type="caution">
    <text evidence="2">The sequence shown here is derived from an EMBL/GenBank/DDBJ whole genome shotgun (WGS) entry which is preliminary data.</text>
</comment>
<protein>
    <recommendedName>
        <fullName evidence="4">Secreted protein</fullName>
    </recommendedName>
</protein>
<dbReference type="EMBL" id="MCFL01000021">
    <property type="protein sequence ID" value="ORZ35635.1"/>
    <property type="molecule type" value="Genomic_DNA"/>
</dbReference>
<feature type="chain" id="PRO_5012914856" description="Secreted protein" evidence="1">
    <location>
        <begin position="28"/>
        <end position="76"/>
    </location>
</feature>
<gene>
    <name evidence="2" type="ORF">BCR44DRAFT_1433892</name>
</gene>
<dbReference type="Proteomes" id="UP000193411">
    <property type="component" value="Unassembled WGS sequence"/>
</dbReference>
<organism evidence="2 3">
    <name type="scientific">Catenaria anguillulae PL171</name>
    <dbReference type="NCBI Taxonomy" id="765915"/>
    <lineage>
        <taxon>Eukaryota</taxon>
        <taxon>Fungi</taxon>
        <taxon>Fungi incertae sedis</taxon>
        <taxon>Blastocladiomycota</taxon>
        <taxon>Blastocladiomycetes</taxon>
        <taxon>Blastocladiales</taxon>
        <taxon>Catenariaceae</taxon>
        <taxon>Catenaria</taxon>
    </lineage>
</organism>
<evidence type="ECO:0000256" key="1">
    <source>
        <dbReference type="SAM" id="SignalP"/>
    </source>
</evidence>
<proteinExistence type="predicted"/>
<reference evidence="2 3" key="1">
    <citation type="submission" date="2016-07" db="EMBL/GenBank/DDBJ databases">
        <title>Pervasive Adenine N6-methylation of Active Genes in Fungi.</title>
        <authorList>
            <consortium name="DOE Joint Genome Institute"/>
            <person name="Mondo S.J."/>
            <person name="Dannebaum R.O."/>
            <person name="Kuo R.C."/>
            <person name="Labutti K."/>
            <person name="Haridas S."/>
            <person name="Kuo A."/>
            <person name="Salamov A."/>
            <person name="Ahrendt S.R."/>
            <person name="Lipzen A."/>
            <person name="Sullivan W."/>
            <person name="Andreopoulos W.B."/>
            <person name="Clum A."/>
            <person name="Lindquist E."/>
            <person name="Daum C."/>
            <person name="Ramamoorthy G.K."/>
            <person name="Gryganskyi A."/>
            <person name="Culley D."/>
            <person name="Magnuson J.K."/>
            <person name="James T.Y."/>
            <person name="O'Malley M.A."/>
            <person name="Stajich J.E."/>
            <person name="Spatafora J.W."/>
            <person name="Visel A."/>
            <person name="Grigoriev I.V."/>
        </authorList>
    </citation>
    <scope>NUCLEOTIDE SEQUENCE [LARGE SCALE GENOMIC DNA]</scope>
    <source>
        <strain evidence="2 3">PL171</strain>
    </source>
</reference>
<accession>A0A1Y2HM28</accession>